<feature type="chain" id="PRO_5001493942" evidence="2">
    <location>
        <begin position="18"/>
        <end position="85"/>
    </location>
</feature>
<dbReference type="EMBL" id="JARK01001339">
    <property type="protein sequence ID" value="EYC32494.1"/>
    <property type="molecule type" value="Genomic_DNA"/>
</dbReference>
<keyword evidence="1" id="KW-0472">Membrane</keyword>
<gene>
    <name evidence="3" type="primary">Acey_s0003.g1611</name>
    <name evidence="3" type="ORF">Y032_0003g1611</name>
</gene>
<organism evidence="3 4">
    <name type="scientific">Ancylostoma ceylanicum</name>
    <dbReference type="NCBI Taxonomy" id="53326"/>
    <lineage>
        <taxon>Eukaryota</taxon>
        <taxon>Metazoa</taxon>
        <taxon>Ecdysozoa</taxon>
        <taxon>Nematoda</taxon>
        <taxon>Chromadorea</taxon>
        <taxon>Rhabditida</taxon>
        <taxon>Rhabditina</taxon>
        <taxon>Rhabditomorpha</taxon>
        <taxon>Strongyloidea</taxon>
        <taxon>Ancylostomatidae</taxon>
        <taxon>Ancylostomatinae</taxon>
        <taxon>Ancylostoma</taxon>
    </lineage>
</organism>
<feature type="signal peptide" evidence="2">
    <location>
        <begin position="1"/>
        <end position="17"/>
    </location>
</feature>
<keyword evidence="1" id="KW-1133">Transmembrane helix</keyword>
<dbReference type="Proteomes" id="UP000024635">
    <property type="component" value="Unassembled WGS sequence"/>
</dbReference>
<keyword evidence="2" id="KW-0732">Signal</keyword>
<reference evidence="4" key="1">
    <citation type="journal article" date="2015" name="Nat. Genet.">
        <title>The genome and transcriptome of the zoonotic hookworm Ancylostoma ceylanicum identify infection-specific gene families.</title>
        <authorList>
            <person name="Schwarz E.M."/>
            <person name="Hu Y."/>
            <person name="Antoshechkin I."/>
            <person name="Miller M.M."/>
            <person name="Sternberg P.W."/>
            <person name="Aroian R.V."/>
        </authorList>
    </citation>
    <scope>NUCLEOTIDE SEQUENCE</scope>
    <source>
        <strain evidence="4">HY135</strain>
    </source>
</reference>
<evidence type="ECO:0000256" key="1">
    <source>
        <dbReference type="SAM" id="Phobius"/>
    </source>
</evidence>
<keyword evidence="4" id="KW-1185">Reference proteome</keyword>
<dbReference type="AlphaFoldDB" id="A0A016VY38"/>
<comment type="caution">
    <text evidence="3">The sequence shown here is derived from an EMBL/GenBank/DDBJ whole genome shotgun (WGS) entry which is preliminary data.</text>
</comment>
<protein>
    <submittedName>
        <fullName evidence="3">Uncharacterized protein</fullName>
    </submittedName>
</protein>
<proteinExistence type="predicted"/>
<evidence type="ECO:0000256" key="2">
    <source>
        <dbReference type="SAM" id="SignalP"/>
    </source>
</evidence>
<sequence length="85" mass="9640">MLVQQLLIFAVAGLGMSLRAGRYLTQHCPHSNHKCAYHINFRWKNGAQNGEDSVVQKALSSPYVIVSILVIGLLTLYYLNRRLIR</sequence>
<evidence type="ECO:0000313" key="3">
    <source>
        <dbReference type="EMBL" id="EYC32494.1"/>
    </source>
</evidence>
<feature type="transmembrane region" description="Helical" evidence="1">
    <location>
        <begin position="61"/>
        <end position="79"/>
    </location>
</feature>
<name>A0A016VY38_9BILA</name>
<accession>A0A016VY38</accession>
<evidence type="ECO:0000313" key="4">
    <source>
        <dbReference type="Proteomes" id="UP000024635"/>
    </source>
</evidence>
<keyword evidence="1" id="KW-0812">Transmembrane</keyword>